<evidence type="ECO:0000313" key="5">
    <source>
        <dbReference type="Proteomes" id="UP000292402"/>
    </source>
</evidence>
<dbReference type="GO" id="GO:0045944">
    <property type="term" value="P:positive regulation of transcription by RNA polymerase II"/>
    <property type="evidence" value="ECO:0007669"/>
    <property type="project" value="TreeGrafter"/>
</dbReference>
<dbReference type="InterPro" id="IPR021858">
    <property type="entry name" value="Fun_TF"/>
</dbReference>
<reference evidence="5" key="1">
    <citation type="journal article" date="2019" name="bioRxiv">
        <title>Genomics, evolutionary history and diagnostics of the Alternaria alternata species group including apple and Asian pear pathotypes.</title>
        <authorList>
            <person name="Armitage A.D."/>
            <person name="Cockerton H.M."/>
            <person name="Sreenivasaprasad S."/>
            <person name="Woodhall J.W."/>
            <person name="Lane C.R."/>
            <person name="Harrison R.J."/>
            <person name="Clarkson J.P."/>
        </authorList>
    </citation>
    <scope>NUCLEOTIDE SEQUENCE [LARGE SCALE GENOMIC DNA]</scope>
    <source>
        <strain evidence="5">FERA 1082</strain>
    </source>
</reference>
<evidence type="ECO:0000256" key="2">
    <source>
        <dbReference type="ARBA" id="ARBA00023242"/>
    </source>
</evidence>
<comment type="caution">
    <text evidence="4">The sequence shown here is derived from an EMBL/GenBank/DDBJ whole genome shotgun (WGS) entry which is preliminary data.</text>
</comment>
<sequence length="524" mass="57650">MLPPVDTSPIQNSFSGDSPLSQSQSAGGRERDAPPRTMARDRLPYDGGQTALLDEGSDGFGPSPSMPSYSEDSDRGEVIASDLGPMLLPSWSFQDAPNPPMTPGPLGPQEACLIRCFAQGLATTFDTTDRTGHFATHLPMRALRNSLVLNAICGISAQYLLRMSMESSSPGMVKFQGTKLPHLTEESVMQYQSTCINLLIDASANPEEHADGDILSAITILRFHEQNDVLMTGSDFEVFQRAVQHNFETQFAQGRGLGQALPSLFTPLPIFQPNHLSANIAAYLVALRMEIWAVLLYQRPIRLPLPSFKDCRHVHDGEIDDDYLWTRRVLVWCAHVLKLHFGSDGFDVSDDGYASASELWGALKAFEFDWDTRPPSCFQPLYSRQNAPQQGRYFPELWLANPCQVMALQHIEFGRMMLANHEAQLQNRRLGGGELASQASEALFLHSMRTICGLAACHSDRHEALTAAAVAISMCGKYVRDAGERSALMSILHKLRTDFAWNISHAVNALNGGAGDATQGDLRT</sequence>
<name>A0A4Q4MT62_9PLEO</name>
<evidence type="ECO:0000256" key="1">
    <source>
        <dbReference type="ARBA" id="ARBA00004123"/>
    </source>
</evidence>
<evidence type="ECO:0008006" key="6">
    <source>
        <dbReference type="Google" id="ProtNLM"/>
    </source>
</evidence>
<organism evidence="4 5">
    <name type="scientific">Alternaria tenuissima</name>
    <dbReference type="NCBI Taxonomy" id="119927"/>
    <lineage>
        <taxon>Eukaryota</taxon>
        <taxon>Fungi</taxon>
        <taxon>Dikarya</taxon>
        <taxon>Ascomycota</taxon>
        <taxon>Pezizomycotina</taxon>
        <taxon>Dothideomycetes</taxon>
        <taxon>Pleosporomycetidae</taxon>
        <taxon>Pleosporales</taxon>
        <taxon>Pleosporineae</taxon>
        <taxon>Pleosporaceae</taxon>
        <taxon>Alternaria</taxon>
        <taxon>Alternaria sect. Alternaria</taxon>
        <taxon>Alternaria alternata complex</taxon>
    </lineage>
</organism>
<feature type="region of interest" description="Disordered" evidence="3">
    <location>
        <begin position="1"/>
        <end position="75"/>
    </location>
</feature>
<dbReference type="GO" id="GO:0003700">
    <property type="term" value="F:DNA-binding transcription factor activity"/>
    <property type="evidence" value="ECO:0007669"/>
    <property type="project" value="TreeGrafter"/>
</dbReference>
<dbReference type="Pfam" id="PF11951">
    <property type="entry name" value="Fungal_trans_2"/>
    <property type="match status" value="1"/>
</dbReference>
<feature type="compositionally biased region" description="Basic and acidic residues" evidence="3">
    <location>
        <begin position="28"/>
        <end position="44"/>
    </location>
</feature>
<gene>
    <name evidence="4" type="ORF">AA0114_g1905</name>
</gene>
<dbReference type="PANTHER" id="PTHR37534">
    <property type="entry name" value="TRANSCRIPTIONAL ACTIVATOR PROTEIN UGA3"/>
    <property type="match status" value="1"/>
</dbReference>
<protein>
    <recommendedName>
        <fullName evidence="6">Transcription factor domain-containing protein</fullName>
    </recommendedName>
</protein>
<proteinExistence type="predicted"/>
<dbReference type="GO" id="GO:0000976">
    <property type="term" value="F:transcription cis-regulatory region binding"/>
    <property type="evidence" value="ECO:0007669"/>
    <property type="project" value="TreeGrafter"/>
</dbReference>
<dbReference type="EMBL" id="PDXA01000004">
    <property type="protein sequence ID" value="RYN59012.1"/>
    <property type="molecule type" value="Genomic_DNA"/>
</dbReference>
<feature type="compositionally biased region" description="Polar residues" evidence="3">
    <location>
        <begin position="8"/>
        <end position="26"/>
    </location>
</feature>
<accession>A0A4Q4MT62</accession>
<dbReference type="PANTHER" id="PTHR37534:SF2">
    <property type="entry name" value="N-ACETYLTRANSFERASE DOMAIN-CONTAINING PROTEIN"/>
    <property type="match status" value="1"/>
</dbReference>
<dbReference type="GO" id="GO:0005634">
    <property type="term" value="C:nucleus"/>
    <property type="evidence" value="ECO:0007669"/>
    <property type="project" value="UniProtKB-SubCell"/>
</dbReference>
<dbReference type="AlphaFoldDB" id="A0A4Q4MT62"/>
<comment type="subcellular location">
    <subcellularLocation>
        <location evidence="1">Nucleus</location>
    </subcellularLocation>
</comment>
<keyword evidence="2" id="KW-0539">Nucleus</keyword>
<dbReference type="Proteomes" id="UP000292402">
    <property type="component" value="Unassembled WGS sequence"/>
</dbReference>
<evidence type="ECO:0000313" key="4">
    <source>
        <dbReference type="EMBL" id="RYN59012.1"/>
    </source>
</evidence>
<evidence type="ECO:0000256" key="3">
    <source>
        <dbReference type="SAM" id="MobiDB-lite"/>
    </source>
</evidence>